<evidence type="ECO:0000259" key="11">
    <source>
        <dbReference type="PROSITE" id="PS50011"/>
    </source>
</evidence>
<dbReference type="PROSITE" id="PS50011">
    <property type="entry name" value="PROTEIN_KINASE_DOM"/>
    <property type="match status" value="1"/>
</dbReference>
<dbReference type="EC" id="2.7.11.1" evidence="1"/>
<evidence type="ECO:0000256" key="7">
    <source>
        <dbReference type="ARBA" id="ARBA00047899"/>
    </source>
</evidence>
<comment type="caution">
    <text evidence="12">The sequence shown here is derived from an EMBL/GenBank/DDBJ whole genome shotgun (WGS) entry which is preliminary data.</text>
</comment>
<protein>
    <recommendedName>
        <fullName evidence="1">non-specific serine/threonine protein kinase</fullName>
        <ecNumber evidence="1">2.7.11.1</ecNumber>
    </recommendedName>
</protein>
<dbReference type="PANTHER" id="PTHR43671:SF98">
    <property type="entry name" value="SERINE_THREONINE-PROTEIN KINASE NEK11"/>
    <property type="match status" value="1"/>
</dbReference>
<evidence type="ECO:0000256" key="8">
    <source>
        <dbReference type="ARBA" id="ARBA00048679"/>
    </source>
</evidence>
<evidence type="ECO:0000313" key="12">
    <source>
        <dbReference type="EMBL" id="GAA5227430.1"/>
    </source>
</evidence>
<evidence type="ECO:0000256" key="2">
    <source>
        <dbReference type="ARBA" id="ARBA00022527"/>
    </source>
</evidence>
<keyword evidence="4" id="KW-0547">Nucleotide-binding</keyword>
<keyword evidence="10" id="KW-1133">Transmembrane helix</keyword>
<feature type="region of interest" description="Disordered" evidence="9">
    <location>
        <begin position="383"/>
        <end position="419"/>
    </location>
</feature>
<evidence type="ECO:0000256" key="4">
    <source>
        <dbReference type="ARBA" id="ARBA00022741"/>
    </source>
</evidence>
<keyword evidence="13" id="KW-1185">Reference proteome</keyword>
<dbReference type="PANTHER" id="PTHR43671">
    <property type="entry name" value="SERINE/THREONINE-PROTEIN KINASE NEK"/>
    <property type="match status" value="1"/>
</dbReference>
<feature type="region of interest" description="Disordered" evidence="9">
    <location>
        <begin position="274"/>
        <end position="300"/>
    </location>
</feature>
<keyword evidence="2" id="KW-0723">Serine/threonine-protein kinase</keyword>
<evidence type="ECO:0000256" key="6">
    <source>
        <dbReference type="ARBA" id="ARBA00022840"/>
    </source>
</evidence>
<feature type="transmembrane region" description="Helical" evidence="10">
    <location>
        <begin position="359"/>
        <end position="379"/>
    </location>
</feature>
<evidence type="ECO:0000256" key="5">
    <source>
        <dbReference type="ARBA" id="ARBA00022777"/>
    </source>
</evidence>
<keyword evidence="3" id="KW-0808">Transferase</keyword>
<feature type="domain" description="Protein kinase" evidence="11">
    <location>
        <begin position="16"/>
        <end position="251"/>
    </location>
</feature>
<dbReference type="InterPro" id="IPR050660">
    <property type="entry name" value="NEK_Ser/Thr_kinase"/>
</dbReference>
<dbReference type="Pfam" id="PF00069">
    <property type="entry name" value="Pkinase"/>
    <property type="match status" value="1"/>
</dbReference>
<sequence>MESYEEPLPFPQIKGYRAVRHLDDGSGSSVWVVEDISTHEELVVKILGNTTDLETGAAESLQVRHEFLVEEIRRLETSMGPGILMEYCPAGSAAQIVAGRGPLSVGETITVVAPIAGALAFLHAQGLTHGDLSPRNILFTAVGKPKLGDFGMHRRVGQLPGNYGTQGFCAPETSHGTGAEALEPARDVYALAACTWYLLTGRAPNATANRVPLGSMVPDVNDEFARLLEQALDLDPGNRPSAEQFGQRIFVAGEPVPVELSEAIEHHALKHMLTTQQSTPAGRSRGGYRRRGNPTAADKELLKQRRAQIKAQEKPAPRRLRLACEEGGSTHTDSQERAEEPREARQHRIRGLKWGNMRLVVGLVAGVLLVGTAAVAAALSGSTNEPATAQTQGSQEAAATTEQSGESKPSQAVTSPSQRELAHIADGLVALRDDGLMSGNPDELKLIHASGSPALAVDENFMEKMKRFGLHLEGLATKLSGVEVMPSNGKIRTALEADSTQSGYRYVDAEGKTVVNVKESASQHVRMLLRFDDGQWRIWEVTAAR</sequence>
<name>A0ABP9TMP5_9MICC</name>
<comment type="catalytic activity">
    <reaction evidence="7">
        <text>L-threonyl-[protein] + ATP = O-phospho-L-threonyl-[protein] + ADP + H(+)</text>
        <dbReference type="Rhea" id="RHEA:46608"/>
        <dbReference type="Rhea" id="RHEA-COMP:11060"/>
        <dbReference type="Rhea" id="RHEA-COMP:11605"/>
        <dbReference type="ChEBI" id="CHEBI:15378"/>
        <dbReference type="ChEBI" id="CHEBI:30013"/>
        <dbReference type="ChEBI" id="CHEBI:30616"/>
        <dbReference type="ChEBI" id="CHEBI:61977"/>
        <dbReference type="ChEBI" id="CHEBI:456216"/>
        <dbReference type="EC" id="2.7.11.1"/>
    </reaction>
</comment>
<dbReference type="Proteomes" id="UP001501257">
    <property type="component" value="Unassembled WGS sequence"/>
</dbReference>
<comment type="catalytic activity">
    <reaction evidence="8">
        <text>L-seryl-[protein] + ATP = O-phospho-L-seryl-[protein] + ADP + H(+)</text>
        <dbReference type="Rhea" id="RHEA:17989"/>
        <dbReference type="Rhea" id="RHEA-COMP:9863"/>
        <dbReference type="Rhea" id="RHEA-COMP:11604"/>
        <dbReference type="ChEBI" id="CHEBI:15378"/>
        <dbReference type="ChEBI" id="CHEBI:29999"/>
        <dbReference type="ChEBI" id="CHEBI:30616"/>
        <dbReference type="ChEBI" id="CHEBI:83421"/>
        <dbReference type="ChEBI" id="CHEBI:456216"/>
        <dbReference type="EC" id="2.7.11.1"/>
    </reaction>
</comment>
<evidence type="ECO:0000256" key="10">
    <source>
        <dbReference type="SAM" id="Phobius"/>
    </source>
</evidence>
<reference evidence="13" key="1">
    <citation type="journal article" date="2019" name="Int. J. Syst. Evol. Microbiol.">
        <title>The Global Catalogue of Microorganisms (GCM) 10K type strain sequencing project: providing services to taxonomists for standard genome sequencing and annotation.</title>
        <authorList>
            <consortium name="The Broad Institute Genomics Platform"/>
            <consortium name="The Broad Institute Genome Sequencing Center for Infectious Disease"/>
            <person name="Wu L."/>
            <person name="Ma J."/>
        </authorList>
    </citation>
    <scope>NUCLEOTIDE SEQUENCE [LARGE SCALE GENOMIC DNA]</scope>
    <source>
        <strain evidence="13">JCM 18952</strain>
    </source>
</reference>
<accession>A0ABP9TMP5</accession>
<evidence type="ECO:0000256" key="9">
    <source>
        <dbReference type="SAM" id="MobiDB-lite"/>
    </source>
</evidence>
<organism evidence="12 13">
    <name type="scientific">Paeniglutamicibacter antarcticus</name>
    <dbReference type="NCBI Taxonomy" id="494023"/>
    <lineage>
        <taxon>Bacteria</taxon>
        <taxon>Bacillati</taxon>
        <taxon>Actinomycetota</taxon>
        <taxon>Actinomycetes</taxon>
        <taxon>Micrococcales</taxon>
        <taxon>Micrococcaceae</taxon>
        <taxon>Paeniglutamicibacter</taxon>
    </lineage>
</organism>
<keyword evidence="10" id="KW-0812">Transmembrane</keyword>
<feature type="compositionally biased region" description="Polar residues" evidence="9">
    <location>
        <begin position="384"/>
        <end position="418"/>
    </location>
</feature>
<proteinExistence type="predicted"/>
<keyword evidence="6" id="KW-0067">ATP-binding</keyword>
<dbReference type="InterPro" id="IPR008266">
    <property type="entry name" value="Tyr_kinase_AS"/>
</dbReference>
<evidence type="ECO:0000256" key="1">
    <source>
        <dbReference type="ARBA" id="ARBA00012513"/>
    </source>
</evidence>
<dbReference type="InterPro" id="IPR000719">
    <property type="entry name" value="Prot_kinase_dom"/>
</dbReference>
<dbReference type="SUPFAM" id="SSF56112">
    <property type="entry name" value="Protein kinase-like (PK-like)"/>
    <property type="match status" value="1"/>
</dbReference>
<evidence type="ECO:0000256" key="3">
    <source>
        <dbReference type="ARBA" id="ARBA00022679"/>
    </source>
</evidence>
<dbReference type="PROSITE" id="PS00109">
    <property type="entry name" value="PROTEIN_KINASE_TYR"/>
    <property type="match status" value="1"/>
</dbReference>
<dbReference type="InterPro" id="IPR011009">
    <property type="entry name" value="Kinase-like_dom_sf"/>
</dbReference>
<evidence type="ECO:0000313" key="13">
    <source>
        <dbReference type="Proteomes" id="UP001501257"/>
    </source>
</evidence>
<keyword evidence="10" id="KW-0472">Membrane</keyword>
<dbReference type="EMBL" id="BAABLK010000028">
    <property type="protein sequence ID" value="GAA5227430.1"/>
    <property type="molecule type" value="Genomic_DNA"/>
</dbReference>
<keyword evidence="5" id="KW-0418">Kinase</keyword>
<dbReference type="Gene3D" id="1.10.510.10">
    <property type="entry name" value="Transferase(Phosphotransferase) domain 1"/>
    <property type="match status" value="1"/>
</dbReference>
<dbReference type="RefSeq" id="WP_210101160.1">
    <property type="nucleotide sequence ID" value="NZ_BAABLK010000028.1"/>
</dbReference>
<gene>
    <name evidence="12" type="ORF">GCM10025778_19630</name>
</gene>